<dbReference type="Gene3D" id="1.10.238.10">
    <property type="entry name" value="EF-hand"/>
    <property type="match status" value="1"/>
</dbReference>
<comment type="catalytic activity">
    <reaction evidence="17 19">
        <text>L-threonyl-[protein] + ATP = O-phospho-L-threonyl-[protein] + ADP + H(+)</text>
        <dbReference type="Rhea" id="RHEA:46608"/>
        <dbReference type="Rhea" id="RHEA-COMP:11060"/>
        <dbReference type="Rhea" id="RHEA-COMP:11605"/>
        <dbReference type="ChEBI" id="CHEBI:15378"/>
        <dbReference type="ChEBI" id="CHEBI:30013"/>
        <dbReference type="ChEBI" id="CHEBI:30616"/>
        <dbReference type="ChEBI" id="CHEBI:61977"/>
        <dbReference type="ChEBI" id="CHEBI:456216"/>
        <dbReference type="EC" id="2.7.11.1"/>
    </reaction>
</comment>
<evidence type="ECO:0000256" key="6">
    <source>
        <dbReference type="ARBA" id="ARBA00022692"/>
    </source>
</evidence>
<dbReference type="FunFam" id="3.50.4.10:FF:000002">
    <property type="entry name" value="G-type lectin S-receptor-like serine/threonine-protein kinase"/>
    <property type="match status" value="1"/>
</dbReference>
<keyword evidence="11 19" id="KW-0067">ATP-binding</keyword>
<dbReference type="EC" id="2.7.11.1" evidence="19"/>
<evidence type="ECO:0000256" key="18">
    <source>
        <dbReference type="ARBA" id="ARBA00048679"/>
    </source>
</evidence>
<dbReference type="Pfam" id="PF01453">
    <property type="entry name" value="B_lectin"/>
    <property type="match status" value="1"/>
</dbReference>
<evidence type="ECO:0000256" key="2">
    <source>
        <dbReference type="ARBA" id="ARBA00022475"/>
    </source>
</evidence>
<dbReference type="GO" id="GO:0005509">
    <property type="term" value="F:calcium ion binding"/>
    <property type="evidence" value="ECO:0007669"/>
    <property type="project" value="InterPro"/>
</dbReference>
<dbReference type="InterPro" id="IPR000719">
    <property type="entry name" value="Prot_kinase_dom"/>
</dbReference>
<evidence type="ECO:0000256" key="11">
    <source>
        <dbReference type="ARBA" id="ARBA00022840"/>
    </source>
</evidence>
<keyword evidence="3 19" id="KW-0723">Serine/threonine-protein kinase</keyword>
<evidence type="ECO:0000256" key="13">
    <source>
        <dbReference type="ARBA" id="ARBA00023136"/>
    </source>
</evidence>
<dbReference type="AlphaFoldDB" id="A0A8K0MQ94"/>
<evidence type="ECO:0000259" key="26">
    <source>
        <dbReference type="PROSITE" id="PS50948"/>
    </source>
</evidence>
<dbReference type="CDD" id="cd01098">
    <property type="entry name" value="PAN_AP_plant"/>
    <property type="match status" value="1"/>
</dbReference>
<evidence type="ECO:0000256" key="14">
    <source>
        <dbReference type="ARBA" id="ARBA00023157"/>
    </source>
</evidence>
<comment type="catalytic activity">
    <reaction evidence="18 19">
        <text>L-seryl-[protein] + ATP = O-phospho-L-seryl-[protein] + ADP + H(+)</text>
        <dbReference type="Rhea" id="RHEA:17989"/>
        <dbReference type="Rhea" id="RHEA-COMP:9863"/>
        <dbReference type="Rhea" id="RHEA-COMP:11604"/>
        <dbReference type="ChEBI" id="CHEBI:15378"/>
        <dbReference type="ChEBI" id="CHEBI:29999"/>
        <dbReference type="ChEBI" id="CHEBI:30616"/>
        <dbReference type="ChEBI" id="CHEBI:83421"/>
        <dbReference type="ChEBI" id="CHEBI:456216"/>
        <dbReference type="EC" id="2.7.11.1"/>
    </reaction>
</comment>
<keyword evidence="14" id="KW-1015">Disulfide bond</keyword>
<dbReference type="GO" id="GO:0005886">
    <property type="term" value="C:plasma membrane"/>
    <property type="evidence" value="ECO:0007669"/>
    <property type="project" value="UniProtKB-SubCell"/>
</dbReference>
<keyword evidence="6 21" id="KW-0812">Transmembrane</keyword>
<dbReference type="Pfam" id="PF07714">
    <property type="entry name" value="PK_Tyr_Ser-Thr"/>
    <property type="match status" value="1"/>
</dbReference>
<dbReference type="Pfam" id="PF11883">
    <property type="entry name" value="DUF3403"/>
    <property type="match status" value="1"/>
</dbReference>
<evidence type="ECO:0000259" key="24">
    <source>
        <dbReference type="PROSITE" id="PS50222"/>
    </source>
</evidence>
<dbReference type="FunFam" id="3.30.200.20:FF:000195">
    <property type="entry name" value="G-type lectin S-receptor-like serine/threonine-protein kinase"/>
    <property type="match status" value="1"/>
</dbReference>
<evidence type="ECO:0000256" key="1">
    <source>
        <dbReference type="ARBA" id="ARBA00004251"/>
    </source>
</evidence>
<dbReference type="InterPro" id="IPR001480">
    <property type="entry name" value="Bulb-type_lectin_dom"/>
</dbReference>
<evidence type="ECO:0000256" key="17">
    <source>
        <dbReference type="ARBA" id="ARBA00047899"/>
    </source>
</evidence>
<comment type="caution">
    <text evidence="27">The sequence shown here is derived from an EMBL/GenBank/DDBJ whole genome shotgun (WGS) entry which is preliminary data.</text>
</comment>
<dbReference type="PROSITE" id="PS50026">
    <property type="entry name" value="EGF_3"/>
    <property type="match status" value="1"/>
</dbReference>
<dbReference type="InterPro" id="IPR003609">
    <property type="entry name" value="Pan_app"/>
</dbReference>
<dbReference type="InterPro" id="IPR021820">
    <property type="entry name" value="S-locus_recpt_kinase_C"/>
</dbReference>
<comment type="caution">
    <text evidence="20">Lacks conserved residue(s) required for the propagation of feature annotation.</text>
</comment>
<dbReference type="SUPFAM" id="SSF47473">
    <property type="entry name" value="EF-hand"/>
    <property type="match status" value="1"/>
</dbReference>
<keyword evidence="28" id="KW-1185">Reference proteome</keyword>
<dbReference type="CDD" id="cd14066">
    <property type="entry name" value="STKc_IRAK"/>
    <property type="match status" value="1"/>
</dbReference>
<dbReference type="InterPro" id="IPR024171">
    <property type="entry name" value="SRK-like_kinase"/>
</dbReference>
<dbReference type="PROSITE" id="PS50222">
    <property type="entry name" value="EF_HAND_2"/>
    <property type="match status" value="1"/>
</dbReference>
<comment type="similarity">
    <text evidence="19">Belongs to the protein kinase superfamily. Ser/Thr protein kinase family.</text>
</comment>
<keyword evidence="8 19" id="KW-0547">Nucleotide-binding</keyword>
<dbReference type="FunFam" id="2.90.10.10:FF:000001">
    <property type="entry name" value="G-type lectin S-receptor-like serine/threonine-protein kinase"/>
    <property type="match status" value="1"/>
</dbReference>
<dbReference type="SUPFAM" id="SSF51110">
    <property type="entry name" value="alpha-D-mannose-specific plant lectins"/>
    <property type="match status" value="1"/>
</dbReference>
<keyword evidence="15" id="KW-0675">Receptor</keyword>
<dbReference type="SMART" id="SM00473">
    <property type="entry name" value="PAN_AP"/>
    <property type="match status" value="1"/>
</dbReference>
<dbReference type="PROSITE" id="PS50011">
    <property type="entry name" value="PROTEIN_KINASE_DOM"/>
    <property type="match status" value="1"/>
</dbReference>
<dbReference type="EMBL" id="VOIH02000002">
    <property type="protein sequence ID" value="KAF3454013.1"/>
    <property type="molecule type" value="Genomic_DNA"/>
</dbReference>
<dbReference type="CDD" id="cd00028">
    <property type="entry name" value="B_lectin"/>
    <property type="match status" value="1"/>
</dbReference>
<keyword evidence="4" id="KW-0597">Phosphoprotein</keyword>
<evidence type="ECO:0000256" key="8">
    <source>
        <dbReference type="ARBA" id="ARBA00022741"/>
    </source>
</evidence>
<keyword evidence="7" id="KW-0732">Signal</keyword>
<evidence type="ECO:0000259" key="25">
    <source>
        <dbReference type="PROSITE" id="PS50927"/>
    </source>
</evidence>
<dbReference type="Gene3D" id="2.90.10.10">
    <property type="entry name" value="Bulb-type lectin domain"/>
    <property type="match status" value="1"/>
</dbReference>
<dbReference type="PANTHER" id="PTHR27002:SF616">
    <property type="entry name" value="RECEPTOR-LIKE SERINE_THREONINE-PROTEIN KINASE"/>
    <property type="match status" value="1"/>
</dbReference>
<organism evidence="27 28">
    <name type="scientific">Rhamnella rubrinervis</name>
    <dbReference type="NCBI Taxonomy" id="2594499"/>
    <lineage>
        <taxon>Eukaryota</taxon>
        <taxon>Viridiplantae</taxon>
        <taxon>Streptophyta</taxon>
        <taxon>Embryophyta</taxon>
        <taxon>Tracheophyta</taxon>
        <taxon>Spermatophyta</taxon>
        <taxon>Magnoliopsida</taxon>
        <taxon>eudicotyledons</taxon>
        <taxon>Gunneridae</taxon>
        <taxon>Pentapetalae</taxon>
        <taxon>rosids</taxon>
        <taxon>fabids</taxon>
        <taxon>Rosales</taxon>
        <taxon>Rhamnaceae</taxon>
        <taxon>rhamnoid group</taxon>
        <taxon>Rhamneae</taxon>
        <taxon>Rhamnella</taxon>
    </lineage>
</organism>
<dbReference type="InterPro" id="IPR001245">
    <property type="entry name" value="Ser-Thr/Tyr_kinase_cat_dom"/>
</dbReference>
<evidence type="ECO:0000256" key="20">
    <source>
        <dbReference type="PROSITE-ProRule" id="PRU00076"/>
    </source>
</evidence>
<protein>
    <recommendedName>
        <fullName evidence="19">Receptor-like serine/threonine-protein kinase</fullName>
        <ecNumber evidence="19">2.7.11.1</ecNumber>
    </recommendedName>
</protein>
<feature type="transmembrane region" description="Helical" evidence="21">
    <location>
        <begin position="502"/>
        <end position="523"/>
    </location>
</feature>
<dbReference type="InterPro" id="IPR018247">
    <property type="entry name" value="EF_Hand_1_Ca_BS"/>
</dbReference>
<reference evidence="27" key="1">
    <citation type="submission" date="2020-03" db="EMBL/GenBank/DDBJ databases">
        <title>A high-quality chromosome-level genome assembly of a woody plant with both climbing and erect habits, Rhamnella rubrinervis.</title>
        <authorList>
            <person name="Lu Z."/>
            <person name="Yang Y."/>
            <person name="Zhu X."/>
            <person name="Sun Y."/>
        </authorList>
    </citation>
    <scope>NUCLEOTIDE SEQUENCE</scope>
    <source>
        <strain evidence="27">BYM</strain>
        <tissue evidence="27">Leaf</tissue>
    </source>
</reference>
<dbReference type="PROSITE" id="PS00018">
    <property type="entry name" value="EF_HAND_1"/>
    <property type="match status" value="1"/>
</dbReference>
<evidence type="ECO:0000256" key="12">
    <source>
        <dbReference type="ARBA" id="ARBA00022989"/>
    </source>
</evidence>
<feature type="domain" description="Apple" evidence="26">
    <location>
        <begin position="400"/>
        <end position="483"/>
    </location>
</feature>
<feature type="domain" description="EGF-like" evidence="23">
    <location>
        <begin position="345"/>
        <end position="381"/>
    </location>
</feature>
<evidence type="ECO:0000256" key="21">
    <source>
        <dbReference type="SAM" id="Phobius"/>
    </source>
</evidence>
<dbReference type="InterPro" id="IPR036426">
    <property type="entry name" value="Bulb-type_lectin_dom_sf"/>
</dbReference>
<keyword evidence="9 19" id="KW-0418">Kinase</keyword>
<evidence type="ECO:0000313" key="27">
    <source>
        <dbReference type="EMBL" id="KAF3454013.1"/>
    </source>
</evidence>
<evidence type="ECO:0000259" key="22">
    <source>
        <dbReference type="PROSITE" id="PS50011"/>
    </source>
</evidence>
<feature type="domain" description="EF-hand" evidence="24">
    <location>
        <begin position="62"/>
        <end position="97"/>
    </location>
</feature>
<dbReference type="PROSITE" id="PS50927">
    <property type="entry name" value="BULB_LECTIN"/>
    <property type="match status" value="1"/>
</dbReference>
<sequence length="889" mass="100332">MASQNPPSSFQDFLPTMADKLGGDGLIGELCNGFNLLRDADKGVITFESLKKNSAMLGLQDLSDEDLRCMLAEGDFDGDGALNQMEFCVLMFRLSPELMEESRMALNDFVCTSSLAVESIRPFQSISEGRTLVSREGSFELGFFSPGTSKNRYLGIWYKNIPVRTVVWVANRCNPINDSSGLLTVNGTGNLVLLGMNKSMVWWTSSLKQPQKPLVQILDNGNLVLRDEKDGNEGPYLWQSFDYPCDTFLPEMKLGWDLRTGLEWRFSAWKNPADPCPGEFTYGIEKGIHTYPEAYVWKGTANYYTYNLVNKSVISRIVINETTSTRDRSVWIEAEQKWKQYSSVPGDYCDHYGLCGPNGICIISQSPICECLQGFKPKSEENWNNMDWTQGCERNLSLSCQDKHKDGFVKFVDLKLPDTTHTWANKSMNLEECRGKCLNNCSCMAYTNSDIRGKGSGCVLWFGDLVDIRGFPDNGQDLYIRMPASELEKKRKARVDREVKKAVIAVSVIGVVYGTIFVGFYICRSRTAALRDKRRKNEIAIIHNNRGREEDLELPFFELSTIATATDNFSLENKLGEGGFGPVYRGKLEDGQEIAVKRLSMSSGQGVNEFKNEVILIAKLQHRNLVKLLGCCIQEEEKMLVYEYMPNKSLDSFIFDKKQGKLLEWSQRFQIILGIARGLLYLHQDSRLRIIHRDLKPSNVLLDEEMNPKISDFGMARTFGGDQTEGNTNRVVGTYGYMAPEYAFDGKFSTKSDVFSFGILMLEIVSGKRSRGYHHQNLGVTLIGHAWRLWKEGRPLELIGECIRKSCIESEVLRCIQISLLCMQMRPEDRPTMSSVVQMLGSECPLPQPTEPGFSLGKNSHTGESTSTTHELLSVNEVTITLLKLDRDL</sequence>
<dbReference type="InterPro" id="IPR011992">
    <property type="entry name" value="EF-hand-dom_pair"/>
</dbReference>
<dbReference type="Pfam" id="PF08276">
    <property type="entry name" value="PAN_2"/>
    <property type="match status" value="1"/>
</dbReference>
<dbReference type="PROSITE" id="PS00108">
    <property type="entry name" value="PROTEIN_KINASE_ST"/>
    <property type="match status" value="1"/>
</dbReference>
<comment type="subcellular location">
    <subcellularLocation>
        <location evidence="1">Cell membrane</location>
        <topology evidence="1">Single-pass type I membrane protein</topology>
    </subcellularLocation>
</comment>
<evidence type="ECO:0000256" key="5">
    <source>
        <dbReference type="ARBA" id="ARBA00022679"/>
    </source>
</evidence>
<dbReference type="InterPro" id="IPR000858">
    <property type="entry name" value="S_locus_glycoprot_dom"/>
</dbReference>
<dbReference type="SMART" id="SM00220">
    <property type="entry name" value="S_TKc"/>
    <property type="match status" value="1"/>
</dbReference>
<dbReference type="InterPro" id="IPR008271">
    <property type="entry name" value="Ser/Thr_kinase_AS"/>
</dbReference>
<name>A0A8K0MQ94_9ROSA</name>
<feature type="domain" description="Bulb-type lectin" evidence="25">
    <location>
        <begin position="117"/>
        <end position="238"/>
    </location>
</feature>
<dbReference type="GO" id="GO:0004674">
    <property type="term" value="F:protein serine/threonine kinase activity"/>
    <property type="evidence" value="ECO:0007669"/>
    <property type="project" value="UniProtKB-KW"/>
</dbReference>
<dbReference type="Proteomes" id="UP000796880">
    <property type="component" value="Unassembled WGS sequence"/>
</dbReference>
<dbReference type="PIRSF" id="PIRSF000641">
    <property type="entry name" value="SRK"/>
    <property type="match status" value="1"/>
</dbReference>
<dbReference type="OrthoDB" id="785331at2759"/>
<evidence type="ECO:0000256" key="9">
    <source>
        <dbReference type="ARBA" id="ARBA00022777"/>
    </source>
</evidence>
<dbReference type="PANTHER" id="PTHR27002">
    <property type="entry name" value="RECEPTOR-LIKE SERINE/THREONINE-PROTEIN KINASE SD1-8"/>
    <property type="match status" value="1"/>
</dbReference>
<dbReference type="PROSITE" id="PS50948">
    <property type="entry name" value="PAN"/>
    <property type="match status" value="1"/>
</dbReference>
<dbReference type="InterPro" id="IPR002048">
    <property type="entry name" value="EF_hand_dom"/>
</dbReference>
<dbReference type="Gene3D" id="1.10.510.10">
    <property type="entry name" value="Transferase(Phosphotransferase) domain 1"/>
    <property type="match status" value="1"/>
</dbReference>
<keyword evidence="2" id="KW-1003">Cell membrane</keyword>
<evidence type="ECO:0000256" key="19">
    <source>
        <dbReference type="PIRNR" id="PIRNR000641"/>
    </source>
</evidence>
<evidence type="ECO:0000256" key="7">
    <source>
        <dbReference type="ARBA" id="ARBA00022729"/>
    </source>
</evidence>
<dbReference type="InterPro" id="IPR011009">
    <property type="entry name" value="Kinase-like_dom_sf"/>
</dbReference>
<evidence type="ECO:0000256" key="16">
    <source>
        <dbReference type="ARBA" id="ARBA00023180"/>
    </source>
</evidence>
<accession>A0A8K0MQ94</accession>
<dbReference type="SUPFAM" id="SSF56112">
    <property type="entry name" value="Protein kinase-like (PK-like)"/>
    <property type="match status" value="1"/>
</dbReference>
<evidence type="ECO:0000256" key="3">
    <source>
        <dbReference type="ARBA" id="ARBA00022527"/>
    </source>
</evidence>
<feature type="domain" description="Protein kinase" evidence="22">
    <location>
        <begin position="569"/>
        <end position="854"/>
    </location>
</feature>
<dbReference type="Gene3D" id="3.30.200.20">
    <property type="entry name" value="Phosphorylase Kinase, domain 1"/>
    <property type="match status" value="1"/>
</dbReference>
<dbReference type="GO" id="GO:0005524">
    <property type="term" value="F:ATP binding"/>
    <property type="evidence" value="ECO:0007669"/>
    <property type="project" value="UniProtKB-KW"/>
</dbReference>
<keyword evidence="13 21" id="KW-0472">Membrane</keyword>
<dbReference type="FunFam" id="1.10.510.10:FF:000060">
    <property type="entry name" value="G-type lectin S-receptor-like serine/threonine-protein kinase"/>
    <property type="match status" value="1"/>
</dbReference>
<dbReference type="GO" id="GO:0048544">
    <property type="term" value="P:recognition of pollen"/>
    <property type="evidence" value="ECO:0007669"/>
    <property type="project" value="InterPro"/>
</dbReference>
<evidence type="ECO:0000256" key="15">
    <source>
        <dbReference type="ARBA" id="ARBA00023170"/>
    </source>
</evidence>
<dbReference type="Pfam" id="PF13833">
    <property type="entry name" value="EF-hand_8"/>
    <property type="match status" value="1"/>
</dbReference>
<keyword evidence="10" id="KW-0106">Calcium</keyword>
<keyword evidence="16" id="KW-0325">Glycoprotein</keyword>
<dbReference type="Pfam" id="PF00954">
    <property type="entry name" value="S_locus_glycop"/>
    <property type="match status" value="1"/>
</dbReference>
<keyword evidence="5 19" id="KW-0808">Transferase</keyword>
<evidence type="ECO:0000313" key="28">
    <source>
        <dbReference type="Proteomes" id="UP000796880"/>
    </source>
</evidence>
<keyword evidence="20" id="KW-0245">EGF-like domain</keyword>
<proteinExistence type="inferred from homology"/>
<keyword evidence="12 21" id="KW-1133">Transmembrane helix</keyword>
<evidence type="ECO:0000259" key="23">
    <source>
        <dbReference type="PROSITE" id="PS50026"/>
    </source>
</evidence>
<dbReference type="InterPro" id="IPR000742">
    <property type="entry name" value="EGF"/>
</dbReference>
<evidence type="ECO:0000256" key="4">
    <source>
        <dbReference type="ARBA" id="ARBA00022553"/>
    </source>
</evidence>
<evidence type="ECO:0000256" key="10">
    <source>
        <dbReference type="ARBA" id="ARBA00022837"/>
    </source>
</evidence>
<dbReference type="SMART" id="SM00108">
    <property type="entry name" value="B_lectin"/>
    <property type="match status" value="1"/>
</dbReference>
<gene>
    <name evidence="27" type="ORF">FNV43_RR04456</name>
</gene>